<dbReference type="Pfam" id="PF13302">
    <property type="entry name" value="Acetyltransf_3"/>
    <property type="match status" value="1"/>
</dbReference>
<protein>
    <submittedName>
        <fullName evidence="2">Predicted acetyltransferase</fullName>
    </submittedName>
</protein>
<dbReference type="EMBL" id="LT629779">
    <property type="protein sequence ID" value="SDS97965.1"/>
    <property type="molecule type" value="Genomic_DNA"/>
</dbReference>
<dbReference type="PANTHER" id="PTHR39173:SF1">
    <property type="entry name" value="ACETYLTRANSFERASE"/>
    <property type="match status" value="1"/>
</dbReference>
<dbReference type="PANTHER" id="PTHR39173">
    <property type="entry name" value="ACETYLTRANSFERASE"/>
    <property type="match status" value="1"/>
</dbReference>
<feature type="domain" description="N-acetyltransferase" evidence="1">
    <location>
        <begin position="17"/>
        <end position="174"/>
    </location>
</feature>
<dbReference type="RefSeq" id="WP_091723871.1">
    <property type="nucleotide sequence ID" value="NZ_LT629779.1"/>
</dbReference>
<evidence type="ECO:0000259" key="1">
    <source>
        <dbReference type="PROSITE" id="PS51186"/>
    </source>
</evidence>
<proteinExistence type="predicted"/>
<dbReference type="OrthoDB" id="9797989at2"/>
<dbReference type="GO" id="GO:0016747">
    <property type="term" value="F:acyltransferase activity, transferring groups other than amino-acyl groups"/>
    <property type="evidence" value="ECO:0007669"/>
    <property type="project" value="InterPro"/>
</dbReference>
<dbReference type="InterPro" id="IPR000182">
    <property type="entry name" value="GNAT_dom"/>
</dbReference>
<name>A0A1H1WLM6_9MICC</name>
<accession>A0A1H1WLM6</accession>
<dbReference type="SUPFAM" id="SSF55729">
    <property type="entry name" value="Acyl-CoA N-acyltransferases (Nat)"/>
    <property type="match status" value="1"/>
</dbReference>
<gene>
    <name evidence="2" type="ORF">SAMN04489743_1367</name>
</gene>
<organism evidence="2 3">
    <name type="scientific">Pseudarthrobacter equi</name>
    <dbReference type="NCBI Taxonomy" id="728066"/>
    <lineage>
        <taxon>Bacteria</taxon>
        <taxon>Bacillati</taxon>
        <taxon>Actinomycetota</taxon>
        <taxon>Actinomycetes</taxon>
        <taxon>Micrococcales</taxon>
        <taxon>Micrococcaceae</taxon>
        <taxon>Pseudarthrobacter</taxon>
    </lineage>
</organism>
<keyword evidence="2" id="KW-0808">Transferase</keyword>
<dbReference type="Gene3D" id="3.40.630.30">
    <property type="match status" value="1"/>
</dbReference>
<evidence type="ECO:0000313" key="3">
    <source>
        <dbReference type="Proteomes" id="UP000198751"/>
    </source>
</evidence>
<reference evidence="3" key="1">
    <citation type="submission" date="2016-10" db="EMBL/GenBank/DDBJ databases">
        <authorList>
            <person name="Varghese N."/>
            <person name="Submissions S."/>
        </authorList>
    </citation>
    <scope>NUCLEOTIDE SEQUENCE [LARGE SCALE GENOMIC DNA]</scope>
    <source>
        <strain evidence="3">IMMIB L-1606</strain>
    </source>
</reference>
<dbReference type="Proteomes" id="UP000198751">
    <property type="component" value="Chromosome I"/>
</dbReference>
<dbReference type="PROSITE" id="PS51186">
    <property type="entry name" value="GNAT"/>
    <property type="match status" value="1"/>
</dbReference>
<dbReference type="AlphaFoldDB" id="A0A1H1WLM6"/>
<dbReference type="InterPro" id="IPR016181">
    <property type="entry name" value="Acyl_CoA_acyltransferase"/>
</dbReference>
<sequence length="188" mass="20420">MFELASPDVSFYRSFLESHREWAGAHQDGAGLFAGDDVSSPAGFEAWVNKLANAEQADGTGGIVPCTYWWITEDSRYVGSIAFRHYLTPALLNSGGHIGYGVRPARRGEGAATWALREVCTRLAERGEPDRVLLTCDDGNAASARTIERCGGKLEDVRPDDDGGHFRRYWIDLARGTREGGAGTPGAR</sequence>
<keyword evidence="3" id="KW-1185">Reference proteome</keyword>
<evidence type="ECO:0000313" key="2">
    <source>
        <dbReference type="EMBL" id="SDS97965.1"/>
    </source>
</evidence>